<organism evidence="1">
    <name type="scientific">Lepeophtheirus salmonis</name>
    <name type="common">Salmon louse</name>
    <name type="synonym">Caligus salmonis</name>
    <dbReference type="NCBI Taxonomy" id="72036"/>
    <lineage>
        <taxon>Eukaryota</taxon>
        <taxon>Metazoa</taxon>
        <taxon>Ecdysozoa</taxon>
        <taxon>Arthropoda</taxon>
        <taxon>Crustacea</taxon>
        <taxon>Multicrustacea</taxon>
        <taxon>Hexanauplia</taxon>
        <taxon>Copepoda</taxon>
        <taxon>Siphonostomatoida</taxon>
        <taxon>Caligidae</taxon>
        <taxon>Lepeophtheirus</taxon>
    </lineage>
</organism>
<sequence>MIGVLMLFNSFQPQSSRLSSIPINVFIQLPAPGFAKSDTCSIFGWSKRVWLDCRFRRRCCLHELMITLMFHHPVS</sequence>
<proteinExistence type="predicted"/>
<reference evidence="1" key="1">
    <citation type="submission" date="2014-05" db="EMBL/GenBank/DDBJ databases">
        <authorList>
            <person name="Chronopoulou M."/>
        </authorList>
    </citation>
    <scope>NUCLEOTIDE SEQUENCE</scope>
    <source>
        <tissue evidence="1">Whole organism</tissue>
    </source>
</reference>
<dbReference type="EMBL" id="HACA01025669">
    <property type="protein sequence ID" value="CDW43030.1"/>
    <property type="molecule type" value="Transcribed_RNA"/>
</dbReference>
<evidence type="ECO:0000313" key="1">
    <source>
        <dbReference type="EMBL" id="CDW43030.1"/>
    </source>
</evidence>
<feature type="non-terminal residue" evidence="1">
    <location>
        <position position="75"/>
    </location>
</feature>
<name>A0A0K2UY84_LEPSM</name>
<dbReference type="AlphaFoldDB" id="A0A0K2UY84"/>
<accession>A0A0K2UY84</accession>
<protein>
    <submittedName>
        <fullName evidence="1">Uncharacterized protein</fullName>
    </submittedName>
</protein>